<dbReference type="RefSeq" id="WP_091050696.1">
    <property type="nucleotide sequence ID" value="NZ_FMCV01000029.1"/>
</dbReference>
<name>A0A1C5AFC3_9ACTN</name>
<gene>
    <name evidence="2" type="ORF">GA0070215_12910</name>
</gene>
<evidence type="ECO:0000313" key="2">
    <source>
        <dbReference type="EMBL" id="SCF43910.1"/>
    </source>
</evidence>
<keyword evidence="1" id="KW-1133">Transmembrane helix</keyword>
<dbReference type="EMBL" id="FMCV01000029">
    <property type="protein sequence ID" value="SCF43910.1"/>
    <property type="molecule type" value="Genomic_DNA"/>
</dbReference>
<dbReference type="AlphaFoldDB" id="A0A1C5AFC3"/>
<keyword evidence="1" id="KW-0472">Membrane</keyword>
<feature type="transmembrane region" description="Helical" evidence="1">
    <location>
        <begin position="23"/>
        <end position="52"/>
    </location>
</feature>
<evidence type="ECO:0000256" key="1">
    <source>
        <dbReference type="SAM" id="Phobius"/>
    </source>
</evidence>
<feature type="transmembrane region" description="Helical" evidence="1">
    <location>
        <begin position="72"/>
        <end position="88"/>
    </location>
</feature>
<accession>A0A1C5AFC3</accession>
<keyword evidence="3" id="KW-1185">Reference proteome</keyword>
<evidence type="ECO:0000313" key="3">
    <source>
        <dbReference type="Proteomes" id="UP000198551"/>
    </source>
</evidence>
<dbReference type="Proteomes" id="UP000198551">
    <property type="component" value="Unassembled WGS sequence"/>
</dbReference>
<keyword evidence="1" id="KW-0812">Transmembrane</keyword>
<protein>
    <submittedName>
        <fullName evidence="2">Uncharacterized protein</fullName>
    </submittedName>
</protein>
<organism evidence="2 3">
    <name type="scientific">Micromonospora marina</name>
    <dbReference type="NCBI Taxonomy" id="307120"/>
    <lineage>
        <taxon>Bacteria</taxon>
        <taxon>Bacillati</taxon>
        <taxon>Actinomycetota</taxon>
        <taxon>Actinomycetes</taxon>
        <taxon>Micromonosporales</taxon>
        <taxon>Micromonosporaceae</taxon>
        <taxon>Micromonospora</taxon>
    </lineage>
</organism>
<reference evidence="3" key="1">
    <citation type="submission" date="2016-06" db="EMBL/GenBank/DDBJ databases">
        <authorList>
            <person name="Varghese N."/>
        </authorList>
    </citation>
    <scope>NUCLEOTIDE SEQUENCE [LARGE SCALE GENOMIC DNA]</scope>
    <source>
        <strain evidence="3">DSM 45555</strain>
    </source>
</reference>
<proteinExistence type="predicted"/>
<sequence>MTLSEKRDAGGPKLDLNGSRHRAALHIFLVVVTAHWAEHLVQAAQIWVFGWSRPQARGVLGMPFPWLVESEWLHYGYALVMLAGFWLLRGGFVGRARTWWTAALLIQVWHHLEHLLLLVQSLTGSNLAGQPVPTSLLQLVTPRVELHLFYNAVVFLPMMVAMYLHRTPLADELARMRCSCRRAAEVR</sequence>